<sequence length="482" mass="52057">MALSALPRSKFALAASGLSPMPSLHYNPEDHDIPLHLKAFVSAGIQRCNNVRAAILADPTPIELTPPPEFFPESHKMPGFDSDNDEIDQLLGSSPPAKITKTGKTTRKAAQPPLAPKKTPASKSSGRKPPTARAKSNTRAGTKRKEPTPSHDSEEGSGESKSESKPEPEIPTIGCEAVTKKPEDLTYKFSTTTAKADPMKLGSAENWTGCVEDALDEMSRGKKISITISPGQWYLDSLQKTLKQNGKKKANSASGSRSQGQKNKASSSRNFVDLNDSDASNDEGGSEELMEGEKKQMTQLDMVLSKCQKCGPSVFCKVDKHGSHVGLTFSQRRAWAVALALGTHGVALKTPPKSDDFMQFHATSSLPETTVASTASTPQSQFTAVSDRINLALTPLVKAGAAQLQSQAMNYYHPDPSTPTPASRTQHAQYEMAAPSSNLPNYDDIIPFPEIQQFLMDLQQKKPMTRAFPVYDRIQGSGLLHG</sequence>
<reference evidence="2 3" key="1">
    <citation type="submission" date="2024-02" db="EMBL/GenBank/DDBJ databases">
        <title>A draft genome for the cacao thread blight pathogen Marasmius crinis-equi.</title>
        <authorList>
            <person name="Cohen S.P."/>
            <person name="Baruah I.K."/>
            <person name="Amoako-Attah I."/>
            <person name="Bukari Y."/>
            <person name="Meinhardt L.W."/>
            <person name="Bailey B.A."/>
        </authorList>
    </citation>
    <scope>NUCLEOTIDE SEQUENCE [LARGE SCALE GENOMIC DNA]</scope>
    <source>
        <strain evidence="2 3">GH-76</strain>
    </source>
</reference>
<dbReference type="EMBL" id="JBAHYK010000681">
    <property type="protein sequence ID" value="KAL0572031.1"/>
    <property type="molecule type" value="Genomic_DNA"/>
</dbReference>
<feature type="compositionally biased region" description="Polar residues" evidence="1">
    <location>
        <begin position="251"/>
        <end position="270"/>
    </location>
</feature>
<comment type="caution">
    <text evidence="2">The sequence shown here is derived from an EMBL/GenBank/DDBJ whole genome shotgun (WGS) entry which is preliminary data.</text>
</comment>
<protein>
    <submittedName>
        <fullName evidence="2">Uncharacterized protein</fullName>
    </submittedName>
</protein>
<feature type="compositionally biased region" description="Acidic residues" evidence="1">
    <location>
        <begin position="275"/>
        <end position="290"/>
    </location>
</feature>
<gene>
    <name evidence="2" type="ORF">V5O48_009927</name>
</gene>
<accession>A0ABR3FAC9</accession>
<organism evidence="2 3">
    <name type="scientific">Marasmius crinis-equi</name>
    <dbReference type="NCBI Taxonomy" id="585013"/>
    <lineage>
        <taxon>Eukaryota</taxon>
        <taxon>Fungi</taxon>
        <taxon>Dikarya</taxon>
        <taxon>Basidiomycota</taxon>
        <taxon>Agaricomycotina</taxon>
        <taxon>Agaricomycetes</taxon>
        <taxon>Agaricomycetidae</taxon>
        <taxon>Agaricales</taxon>
        <taxon>Marasmiineae</taxon>
        <taxon>Marasmiaceae</taxon>
        <taxon>Marasmius</taxon>
    </lineage>
</organism>
<feature type="region of interest" description="Disordered" evidence="1">
    <location>
        <begin position="244"/>
        <end position="295"/>
    </location>
</feature>
<keyword evidence="3" id="KW-1185">Reference proteome</keyword>
<evidence type="ECO:0000313" key="3">
    <source>
        <dbReference type="Proteomes" id="UP001465976"/>
    </source>
</evidence>
<evidence type="ECO:0000256" key="1">
    <source>
        <dbReference type="SAM" id="MobiDB-lite"/>
    </source>
</evidence>
<feature type="compositionally biased region" description="Basic and acidic residues" evidence="1">
    <location>
        <begin position="143"/>
        <end position="168"/>
    </location>
</feature>
<name>A0ABR3FAC9_9AGAR</name>
<proteinExistence type="predicted"/>
<feature type="region of interest" description="Disordered" evidence="1">
    <location>
        <begin position="60"/>
        <end position="184"/>
    </location>
</feature>
<evidence type="ECO:0000313" key="2">
    <source>
        <dbReference type="EMBL" id="KAL0572031.1"/>
    </source>
</evidence>
<dbReference type="Proteomes" id="UP001465976">
    <property type="component" value="Unassembled WGS sequence"/>
</dbReference>